<accession>W1YWK7</accession>
<organism evidence="1">
    <name type="scientific">human gut metagenome</name>
    <dbReference type="NCBI Taxonomy" id="408170"/>
    <lineage>
        <taxon>unclassified sequences</taxon>
        <taxon>metagenomes</taxon>
        <taxon>organismal metagenomes</taxon>
    </lineage>
</organism>
<dbReference type="AlphaFoldDB" id="W1YWK7"/>
<dbReference type="EMBL" id="AZMM01000441">
    <property type="protein sequence ID" value="ETJ45574.1"/>
    <property type="molecule type" value="Genomic_DNA"/>
</dbReference>
<proteinExistence type="predicted"/>
<name>W1YWK7_9ZZZZ</name>
<gene>
    <name evidence="1" type="ORF">Q604_UNBC00441G0001</name>
</gene>
<reference evidence="1" key="1">
    <citation type="submission" date="2013-12" db="EMBL/GenBank/DDBJ databases">
        <title>A Varibaculum cambriense genome reconstructed from a premature infant gut community with otherwise low bacterial novelty that shifts toward anaerobic metabolism during the third week of life.</title>
        <authorList>
            <person name="Brown C.T."/>
            <person name="Sharon I."/>
            <person name="Thomas B.C."/>
            <person name="Castelle C.J."/>
            <person name="Morowitz M.J."/>
            <person name="Banfield J.F."/>
        </authorList>
    </citation>
    <scope>NUCLEOTIDE SEQUENCE</scope>
</reference>
<comment type="caution">
    <text evidence="1">The sequence shown here is derived from an EMBL/GenBank/DDBJ whole genome shotgun (WGS) entry which is preliminary data.</text>
</comment>
<protein>
    <submittedName>
        <fullName evidence="1">Uncharacterized protein</fullName>
    </submittedName>
</protein>
<evidence type="ECO:0000313" key="1">
    <source>
        <dbReference type="EMBL" id="ETJ45574.1"/>
    </source>
</evidence>
<sequence>MLLHEYKMKLKDFCMKMSISFSYYERLIITIMYSQKNKILEIAVYIVLDYIVN</sequence>